<dbReference type="GO" id="GO:0006491">
    <property type="term" value="P:N-glycan processing"/>
    <property type="evidence" value="ECO:0007669"/>
    <property type="project" value="TreeGrafter"/>
</dbReference>
<dbReference type="EMBL" id="LSSL01000499">
    <property type="protein sequence ID" value="OLY84434.1"/>
    <property type="molecule type" value="Genomic_DNA"/>
</dbReference>
<keyword evidence="5" id="KW-0175">Coiled coil</keyword>
<sequence length="624" mass="69632">MLHSKIAYALILGLNCFVAGSIKYDSQGQIRGAAPSDLERYVPDQDGMFSCFDGKKKIPFDRVNDDYCDCEDGSDEPGTSACNNGRFYCKNVGHEPIYIDSSKINDGICDIECCDGSDEWIGLVKCPNVCAEIGKKTRLETELKRKTELEGGLAKSQLKIKAKKLYEELKLSSIEKSKPKEALNKQLAEVEKRKSELEKSEKEISERKNEAAEKEKQKLTKDNLSVAISLRRHNFARNKLINSRLQTLSKILNDLEAGHNKEFDDAAVTNAIKAFNDAIDSNFRLRIAVENNRELSNEDKSSNEELEKNNQEREEADFDACKLSIESYAISIKGAEDDLSVLSYILENLEKNYNRNFHDLAVKGAAAEFVKLTQQWNDSANSDMEQQIKADKWKATVDDVAAKLEELSKELSQKGVTPEEDAILKELTQIKDKQFSLKNEITQIDNAINSINEDLGMDLGPDNIFLAVKGNCSSIELPEYIYEVCILGSASQKVIKDGSHLNLGKFDYFAELEGHNGTVKDYNKHMYTNGAHCWNGPNRSVHLIIECGPEFVLTSVSEPEKCQYQIIMKSPTACPLVDENASNELAEDAKEPSSLPIEADQVDAKGTSSSPIEADQVDAVKDEL</sequence>
<reference evidence="9 10" key="1">
    <citation type="journal article" date="2016" name="Mol. Biol. Evol.">
        <title>Genome-Wide Survey of Gut Fungi (Harpellales) Reveals the First Horizontally Transferred Ubiquitin Gene from a Mosquito Host.</title>
        <authorList>
            <person name="Wang Y."/>
            <person name="White M.M."/>
            <person name="Kvist S."/>
            <person name="Moncalvo J.M."/>
        </authorList>
    </citation>
    <scope>NUCLEOTIDE SEQUENCE [LARGE SCALE GENOMIC DNA]</scope>
    <source>
        <strain evidence="9 10">ALG-7-W6</strain>
    </source>
</reference>
<accession>A0A1R0H5S5</accession>
<feature type="chain" id="PRO_5012593384" description="Glucosidase 2 subunit beta" evidence="7">
    <location>
        <begin position="22"/>
        <end position="624"/>
    </location>
</feature>
<dbReference type="OrthoDB" id="28322at2759"/>
<feature type="domain" description="MRH" evidence="8">
    <location>
        <begin position="470"/>
        <end position="576"/>
    </location>
</feature>
<dbReference type="Gene3D" id="2.70.130.10">
    <property type="entry name" value="Mannose-6-phosphate receptor binding domain"/>
    <property type="match status" value="1"/>
</dbReference>
<dbReference type="GO" id="GO:0017177">
    <property type="term" value="C:glucosidase II complex"/>
    <property type="evidence" value="ECO:0007669"/>
    <property type="project" value="TreeGrafter"/>
</dbReference>
<organism evidence="9 10">
    <name type="scientific">Smittium mucronatum</name>
    <dbReference type="NCBI Taxonomy" id="133383"/>
    <lineage>
        <taxon>Eukaryota</taxon>
        <taxon>Fungi</taxon>
        <taxon>Fungi incertae sedis</taxon>
        <taxon>Zoopagomycota</taxon>
        <taxon>Kickxellomycotina</taxon>
        <taxon>Harpellomycetes</taxon>
        <taxon>Harpellales</taxon>
        <taxon>Legeriomycetaceae</taxon>
        <taxon>Smittium</taxon>
    </lineage>
</organism>
<evidence type="ECO:0000313" key="9">
    <source>
        <dbReference type="EMBL" id="OLY84434.1"/>
    </source>
</evidence>
<dbReference type="AlphaFoldDB" id="A0A1R0H5S5"/>
<feature type="signal peptide" evidence="7">
    <location>
        <begin position="1"/>
        <end position="21"/>
    </location>
</feature>
<feature type="coiled-coil region" evidence="5">
    <location>
        <begin position="292"/>
        <end position="352"/>
    </location>
</feature>
<evidence type="ECO:0000256" key="2">
    <source>
        <dbReference type="ARBA" id="ARBA00022729"/>
    </source>
</evidence>
<keyword evidence="2 7" id="KW-0732">Signal</keyword>
<dbReference type="InterPro" id="IPR044865">
    <property type="entry name" value="MRH_dom"/>
</dbReference>
<evidence type="ECO:0000256" key="3">
    <source>
        <dbReference type="ARBA" id="ARBA00022824"/>
    </source>
</evidence>
<dbReference type="Pfam" id="PF12999">
    <property type="entry name" value="PRKCSH-like"/>
    <property type="match status" value="1"/>
</dbReference>
<dbReference type="InterPro" id="IPR028146">
    <property type="entry name" value="PRKCSH_N"/>
</dbReference>
<dbReference type="Proteomes" id="UP000187455">
    <property type="component" value="Unassembled WGS sequence"/>
</dbReference>
<feature type="region of interest" description="Disordered" evidence="6">
    <location>
        <begin position="194"/>
        <end position="218"/>
    </location>
</feature>
<evidence type="ECO:0000256" key="7">
    <source>
        <dbReference type="SAM" id="SignalP"/>
    </source>
</evidence>
<evidence type="ECO:0000256" key="6">
    <source>
        <dbReference type="SAM" id="MobiDB-lite"/>
    </source>
</evidence>
<evidence type="ECO:0000256" key="1">
    <source>
        <dbReference type="ARBA" id="ARBA00022387"/>
    </source>
</evidence>
<feature type="region of interest" description="Disordered" evidence="6">
    <location>
        <begin position="584"/>
        <end position="624"/>
    </location>
</feature>
<evidence type="ECO:0000256" key="4">
    <source>
        <dbReference type="ARBA" id="ARBA00023157"/>
    </source>
</evidence>
<proteinExistence type="predicted"/>
<dbReference type="PROSITE" id="PS51914">
    <property type="entry name" value="MRH"/>
    <property type="match status" value="1"/>
</dbReference>
<dbReference type="Pfam" id="PF13015">
    <property type="entry name" value="PRKCSH_1"/>
    <property type="match status" value="1"/>
</dbReference>
<keyword evidence="10" id="KW-1185">Reference proteome</keyword>
<dbReference type="InterPro" id="IPR009011">
    <property type="entry name" value="Man6P_isomerase_rcpt-bd_dom_sf"/>
</dbReference>
<dbReference type="SUPFAM" id="SSF50911">
    <property type="entry name" value="Mannose 6-phosphate receptor domain"/>
    <property type="match status" value="1"/>
</dbReference>
<evidence type="ECO:0000256" key="5">
    <source>
        <dbReference type="SAM" id="Coils"/>
    </source>
</evidence>
<dbReference type="PANTHER" id="PTHR12630">
    <property type="entry name" value="N-LINKED OLIGOSACCHARIDE PROCESSING"/>
    <property type="match status" value="1"/>
</dbReference>
<dbReference type="InterPro" id="IPR039794">
    <property type="entry name" value="Gtb1-like"/>
</dbReference>
<protein>
    <recommendedName>
        <fullName evidence="1">Glucosidase 2 subunit beta</fullName>
    </recommendedName>
</protein>
<keyword evidence="3" id="KW-0256">Endoplasmic reticulum</keyword>
<evidence type="ECO:0000313" key="10">
    <source>
        <dbReference type="Proteomes" id="UP000187455"/>
    </source>
</evidence>
<evidence type="ECO:0000259" key="8">
    <source>
        <dbReference type="PROSITE" id="PS51914"/>
    </source>
</evidence>
<keyword evidence="4" id="KW-1015">Disulfide bond</keyword>
<gene>
    <name evidence="9" type="ORF">AYI68_g1406</name>
</gene>
<dbReference type="PANTHER" id="PTHR12630:SF1">
    <property type="entry name" value="GLUCOSIDASE 2 SUBUNIT BETA"/>
    <property type="match status" value="1"/>
</dbReference>
<dbReference type="STRING" id="133383.A0A1R0H5S5"/>
<name>A0A1R0H5S5_9FUNG</name>
<comment type="caution">
    <text evidence="9">The sequence shown here is derived from an EMBL/GenBank/DDBJ whole genome shotgun (WGS) entry which is preliminary data.</text>
</comment>
<dbReference type="InterPro" id="IPR036607">
    <property type="entry name" value="PRKCSH"/>
</dbReference>